<dbReference type="VEuPathDB" id="ToxoDB:cyc_05893"/>
<reference evidence="4 5" key="1">
    <citation type="journal article" date="2016" name="BMC Genomics">
        <title>Comparative genomics reveals Cyclospora cayetanensis possesses coccidia-like metabolism and invasion components but unique surface antigens.</title>
        <authorList>
            <person name="Liu S."/>
            <person name="Wang L."/>
            <person name="Zheng H."/>
            <person name="Xu Z."/>
            <person name="Roellig D.M."/>
            <person name="Li N."/>
            <person name="Frace M.A."/>
            <person name="Tang K."/>
            <person name="Arrowood M.J."/>
            <person name="Moss D.M."/>
            <person name="Zhang L."/>
            <person name="Feng Y."/>
            <person name="Xiao L."/>
        </authorList>
    </citation>
    <scope>NUCLEOTIDE SEQUENCE [LARGE SCALE GENOMIC DNA]</scope>
    <source>
        <strain evidence="4 5">CHN_HEN01</strain>
    </source>
</reference>
<keyword evidence="5" id="KW-1185">Reference proteome</keyword>
<proteinExistence type="predicted"/>
<feature type="signal peptide" evidence="3">
    <location>
        <begin position="1"/>
        <end position="21"/>
    </location>
</feature>
<feature type="chain" id="PRO_5008914215" evidence="3">
    <location>
        <begin position="22"/>
        <end position="176"/>
    </location>
</feature>
<feature type="coiled-coil region" evidence="1">
    <location>
        <begin position="92"/>
        <end position="119"/>
    </location>
</feature>
<gene>
    <name evidence="4" type="ORF">cyc_05893</name>
</gene>
<evidence type="ECO:0000256" key="3">
    <source>
        <dbReference type="SAM" id="SignalP"/>
    </source>
</evidence>
<feature type="region of interest" description="Disordered" evidence="2">
    <location>
        <begin position="24"/>
        <end position="83"/>
    </location>
</feature>
<sequence length="176" mass="18386">MPSLAKLIPLLFAGFSVAVYALPSDQQSEASPSNEISKVLLPSESSQDPPASESSQVSPSSEATVTAAPGLGEESEVAALSSGRLSMTSTVKAELEKIREAAEHTAEALHERATELAARMSTSLRGVGSSVSTGLDNTREATAMAWIAFVQALEAKWKALHAALHKNEQVQAAEIA</sequence>
<comment type="caution">
    <text evidence="4">The sequence shown here is derived from an EMBL/GenBank/DDBJ whole genome shotgun (WGS) entry which is preliminary data.</text>
</comment>
<feature type="compositionally biased region" description="Polar residues" evidence="2">
    <location>
        <begin position="24"/>
        <end position="36"/>
    </location>
</feature>
<dbReference type="EMBL" id="JROU02000410">
    <property type="protein sequence ID" value="OEH79373.1"/>
    <property type="molecule type" value="Genomic_DNA"/>
</dbReference>
<organism evidence="4 5">
    <name type="scientific">Cyclospora cayetanensis</name>
    <dbReference type="NCBI Taxonomy" id="88456"/>
    <lineage>
        <taxon>Eukaryota</taxon>
        <taxon>Sar</taxon>
        <taxon>Alveolata</taxon>
        <taxon>Apicomplexa</taxon>
        <taxon>Conoidasida</taxon>
        <taxon>Coccidia</taxon>
        <taxon>Eucoccidiorida</taxon>
        <taxon>Eimeriorina</taxon>
        <taxon>Eimeriidae</taxon>
        <taxon>Cyclospora</taxon>
    </lineage>
</organism>
<evidence type="ECO:0000313" key="4">
    <source>
        <dbReference type="EMBL" id="OEH79373.1"/>
    </source>
</evidence>
<evidence type="ECO:0000256" key="1">
    <source>
        <dbReference type="SAM" id="Coils"/>
    </source>
</evidence>
<evidence type="ECO:0000256" key="2">
    <source>
        <dbReference type="SAM" id="MobiDB-lite"/>
    </source>
</evidence>
<keyword evidence="3" id="KW-0732">Signal</keyword>
<feature type="compositionally biased region" description="Low complexity" evidence="2">
    <location>
        <begin position="49"/>
        <end position="63"/>
    </location>
</feature>
<accession>A0A1D3D7E6</accession>
<dbReference type="AlphaFoldDB" id="A0A1D3D7E6"/>
<evidence type="ECO:0000313" key="5">
    <source>
        <dbReference type="Proteomes" id="UP000095192"/>
    </source>
</evidence>
<dbReference type="Proteomes" id="UP000095192">
    <property type="component" value="Unassembled WGS sequence"/>
</dbReference>
<keyword evidence="1" id="KW-0175">Coiled coil</keyword>
<protein>
    <submittedName>
        <fullName evidence="4">Uncharacterized protein</fullName>
    </submittedName>
</protein>
<dbReference type="InParanoid" id="A0A1D3D7E6"/>
<name>A0A1D3D7E6_9EIME</name>